<dbReference type="OrthoDB" id="1112026at2759"/>
<feature type="region of interest" description="Disordered" evidence="1">
    <location>
        <begin position="20"/>
        <end position="39"/>
    </location>
</feature>
<dbReference type="Pfam" id="PF14111">
    <property type="entry name" value="DUF4283"/>
    <property type="match status" value="1"/>
</dbReference>
<comment type="caution">
    <text evidence="3">The sequence shown here is derived from an EMBL/GenBank/DDBJ whole genome shotgun (WGS) entry which is preliminary data.</text>
</comment>
<feature type="compositionally biased region" description="Basic and acidic residues" evidence="1">
    <location>
        <begin position="384"/>
        <end position="406"/>
    </location>
</feature>
<keyword evidence="4" id="KW-1185">Reference proteome</keyword>
<feature type="region of interest" description="Disordered" evidence="1">
    <location>
        <begin position="376"/>
        <end position="406"/>
    </location>
</feature>
<dbReference type="Proteomes" id="UP000886595">
    <property type="component" value="Unassembled WGS sequence"/>
</dbReference>
<gene>
    <name evidence="3" type="ORF">Bca52824_091611</name>
</gene>
<sequence length="406" mass="44253">MGKRKKRFLSSLPPSSKFYRAVAASSSRPRTRKSAVSPPGVAVVVPQLDVASVSSPSIDASQTNLDLSLVSVGPPRESPLVKSVDIVSPSSSSVPPVYASSVPSEESKEDALNQSSTPTKVELPSPSLKEDAGKSSSLPTSARKYSEVLHESSLLEELGTPTQHISGVPFVLIPDENLEEAKEEFQDFLFARFIGEAPEMGRIIGIVNAIWGRSGPRIFVHRLSPLTFLLRVVNPRTRAMVLARSVWIIAGCAMYVAPWAPEFAPEEPQMSSAVVPVELRGVPYLLFNKKSLSRLATAIGKPVSLAPETERKENFEVAKLWVRVDLLSELPTRIVSGFSNGREVDITVSYPWLPLKCGVCGKYGHESNICPTMTCPRNPKRSKSKESSSRLKARKTSDSQDRLLSC</sequence>
<evidence type="ECO:0000256" key="1">
    <source>
        <dbReference type="SAM" id="MobiDB-lite"/>
    </source>
</evidence>
<proteinExistence type="predicted"/>
<evidence type="ECO:0000313" key="3">
    <source>
        <dbReference type="EMBL" id="KAG2239551.1"/>
    </source>
</evidence>
<dbReference type="InterPro" id="IPR040256">
    <property type="entry name" value="At4g02000-like"/>
</dbReference>
<feature type="compositionally biased region" description="Low complexity" evidence="1">
    <location>
        <begin position="83"/>
        <end position="104"/>
    </location>
</feature>
<dbReference type="PANTHER" id="PTHR31286">
    <property type="entry name" value="GLYCINE-RICH CELL WALL STRUCTURAL PROTEIN 1.8-LIKE"/>
    <property type="match status" value="1"/>
</dbReference>
<evidence type="ECO:0000259" key="2">
    <source>
        <dbReference type="Pfam" id="PF14111"/>
    </source>
</evidence>
<reference evidence="3 4" key="1">
    <citation type="submission" date="2020-02" db="EMBL/GenBank/DDBJ databases">
        <authorList>
            <person name="Ma Q."/>
            <person name="Huang Y."/>
            <person name="Song X."/>
            <person name="Pei D."/>
        </authorList>
    </citation>
    <scope>NUCLEOTIDE SEQUENCE [LARGE SCALE GENOMIC DNA]</scope>
    <source>
        <strain evidence="3">Sxm20200214</strain>
        <tissue evidence="3">Leaf</tissue>
    </source>
</reference>
<feature type="region of interest" description="Disordered" evidence="1">
    <location>
        <begin position="83"/>
        <end position="142"/>
    </location>
</feature>
<protein>
    <recommendedName>
        <fullName evidence="2">DUF4283 domain-containing protein</fullName>
    </recommendedName>
</protein>
<dbReference type="AlphaFoldDB" id="A0A8X7TFV9"/>
<name>A0A8X7TFV9_BRACI</name>
<evidence type="ECO:0000313" key="4">
    <source>
        <dbReference type="Proteomes" id="UP000886595"/>
    </source>
</evidence>
<dbReference type="PANTHER" id="PTHR31286:SF154">
    <property type="entry name" value="CCHC-TYPE DOMAIN-CONTAINING PROTEIN"/>
    <property type="match status" value="1"/>
</dbReference>
<accession>A0A8X7TFV9</accession>
<dbReference type="InterPro" id="IPR025558">
    <property type="entry name" value="DUF4283"/>
</dbReference>
<organism evidence="3 4">
    <name type="scientific">Brassica carinata</name>
    <name type="common">Ethiopian mustard</name>
    <name type="synonym">Abyssinian cabbage</name>
    <dbReference type="NCBI Taxonomy" id="52824"/>
    <lineage>
        <taxon>Eukaryota</taxon>
        <taxon>Viridiplantae</taxon>
        <taxon>Streptophyta</taxon>
        <taxon>Embryophyta</taxon>
        <taxon>Tracheophyta</taxon>
        <taxon>Spermatophyta</taxon>
        <taxon>Magnoliopsida</taxon>
        <taxon>eudicotyledons</taxon>
        <taxon>Gunneridae</taxon>
        <taxon>Pentapetalae</taxon>
        <taxon>rosids</taxon>
        <taxon>malvids</taxon>
        <taxon>Brassicales</taxon>
        <taxon>Brassicaceae</taxon>
        <taxon>Brassiceae</taxon>
        <taxon>Brassica</taxon>
    </lineage>
</organism>
<feature type="domain" description="DUF4283" evidence="2">
    <location>
        <begin position="182"/>
        <end position="267"/>
    </location>
</feature>
<dbReference type="EMBL" id="JAAMPC010001596">
    <property type="protein sequence ID" value="KAG2239551.1"/>
    <property type="molecule type" value="Genomic_DNA"/>
</dbReference>